<dbReference type="STRING" id="573321.SAMN04488505_108112"/>
<dbReference type="EMBL" id="FOBB01000008">
    <property type="protein sequence ID" value="SEN11154.1"/>
    <property type="molecule type" value="Genomic_DNA"/>
</dbReference>
<protein>
    <submittedName>
        <fullName evidence="1">Uncharacterized protein</fullName>
    </submittedName>
</protein>
<organism evidence="1 2">
    <name type="scientific">Chitinophaga rupis</name>
    <dbReference type="NCBI Taxonomy" id="573321"/>
    <lineage>
        <taxon>Bacteria</taxon>
        <taxon>Pseudomonadati</taxon>
        <taxon>Bacteroidota</taxon>
        <taxon>Chitinophagia</taxon>
        <taxon>Chitinophagales</taxon>
        <taxon>Chitinophagaceae</taxon>
        <taxon>Chitinophaga</taxon>
    </lineage>
</organism>
<gene>
    <name evidence="1" type="ORF">SAMN04488505_108112</name>
</gene>
<dbReference type="OrthoDB" id="9858839at2"/>
<evidence type="ECO:0000313" key="1">
    <source>
        <dbReference type="EMBL" id="SEN11154.1"/>
    </source>
</evidence>
<evidence type="ECO:0000313" key="2">
    <source>
        <dbReference type="Proteomes" id="UP000198984"/>
    </source>
</evidence>
<proteinExistence type="predicted"/>
<keyword evidence="2" id="KW-1185">Reference proteome</keyword>
<dbReference type="AlphaFoldDB" id="A0A1H8DWC3"/>
<name>A0A1H8DWC3_9BACT</name>
<reference evidence="1 2" key="1">
    <citation type="submission" date="2016-10" db="EMBL/GenBank/DDBJ databases">
        <authorList>
            <person name="de Groot N.N."/>
        </authorList>
    </citation>
    <scope>NUCLEOTIDE SEQUENCE [LARGE SCALE GENOMIC DNA]</scope>
    <source>
        <strain evidence="1 2">DSM 21039</strain>
    </source>
</reference>
<accession>A0A1H8DWC3</accession>
<sequence length="101" mass="11071">MKKIHFATLVFLLVTTAVFVVKGAHRSVDVYYQFYTDESGNPYFFAGASEDFLLTGCKFGPVICGKVYTEADVEETSPGSGVYVVIAGHENNEIASFNKSE</sequence>
<dbReference type="RefSeq" id="WP_089918728.1">
    <property type="nucleotide sequence ID" value="NZ_FOBB01000008.1"/>
</dbReference>
<dbReference type="Proteomes" id="UP000198984">
    <property type="component" value="Unassembled WGS sequence"/>
</dbReference>